<evidence type="ECO:0000313" key="3">
    <source>
        <dbReference type="Proteomes" id="UP000190637"/>
    </source>
</evidence>
<dbReference type="GO" id="GO:0016779">
    <property type="term" value="F:nucleotidyltransferase activity"/>
    <property type="evidence" value="ECO:0007669"/>
    <property type="project" value="UniProtKB-ARBA"/>
</dbReference>
<dbReference type="InterPro" id="IPR029044">
    <property type="entry name" value="Nucleotide-diphossugar_trans"/>
</dbReference>
<sequence length="218" mass="22652">MDNAPRPAPVRVAAVLVTPDTGALPPPGIDPDVYALALVEDTYEVAAGLTGCEPVVVVWRRPRITDRVAELTWPGTTVADVDGPQPLRAALEAVEGRGAEQAVIVAADAPDLPPLLIGKLLRGLGSAELAVCPAEGGGLVALACRLPPPPWQQGADLDAPDALATLARARPTRRALSVAPGWHRLRAPADIDRLDQGLEGWESTRAVLASGTVNRPPG</sequence>
<organism evidence="2 3">
    <name type="scientific">Marinactinospora thermotolerans DSM 45154</name>
    <dbReference type="NCBI Taxonomy" id="1122192"/>
    <lineage>
        <taxon>Bacteria</taxon>
        <taxon>Bacillati</taxon>
        <taxon>Actinomycetota</taxon>
        <taxon>Actinomycetes</taxon>
        <taxon>Streptosporangiales</taxon>
        <taxon>Nocardiopsidaceae</taxon>
        <taxon>Marinactinospora</taxon>
    </lineage>
</organism>
<dbReference type="OrthoDB" id="3829125at2"/>
<dbReference type="Proteomes" id="UP000190637">
    <property type="component" value="Unassembled WGS sequence"/>
</dbReference>
<dbReference type="SUPFAM" id="SSF53448">
    <property type="entry name" value="Nucleotide-diphospho-sugar transferases"/>
    <property type="match status" value="1"/>
</dbReference>
<accession>A0A1T4SCF2</accession>
<feature type="domain" description="MobA-like NTP transferase" evidence="1">
    <location>
        <begin position="38"/>
        <end position="139"/>
    </location>
</feature>
<dbReference type="EMBL" id="FUWS01000009">
    <property type="protein sequence ID" value="SKA25837.1"/>
    <property type="molecule type" value="Genomic_DNA"/>
</dbReference>
<keyword evidence="3" id="KW-1185">Reference proteome</keyword>
<dbReference type="InterPro" id="IPR025877">
    <property type="entry name" value="MobA-like_NTP_Trfase"/>
</dbReference>
<protein>
    <submittedName>
        <fullName evidence="2">MobA-like NTP transferase domain-containing protein</fullName>
    </submittedName>
</protein>
<dbReference type="RefSeq" id="WP_078762636.1">
    <property type="nucleotide sequence ID" value="NZ_FUWS01000009.1"/>
</dbReference>
<evidence type="ECO:0000259" key="1">
    <source>
        <dbReference type="Pfam" id="PF12804"/>
    </source>
</evidence>
<gene>
    <name evidence="2" type="ORF">SAMN02745673_03353</name>
</gene>
<name>A0A1T4SCF2_9ACTN</name>
<reference evidence="2 3" key="1">
    <citation type="submission" date="2017-02" db="EMBL/GenBank/DDBJ databases">
        <authorList>
            <person name="Peterson S.W."/>
        </authorList>
    </citation>
    <scope>NUCLEOTIDE SEQUENCE [LARGE SCALE GENOMIC DNA]</scope>
    <source>
        <strain evidence="2 3">DSM 45154</strain>
    </source>
</reference>
<dbReference type="Pfam" id="PF12804">
    <property type="entry name" value="NTP_transf_3"/>
    <property type="match status" value="1"/>
</dbReference>
<dbReference type="AlphaFoldDB" id="A0A1T4SCF2"/>
<evidence type="ECO:0000313" key="2">
    <source>
        <dbReference type="EMBL" id="SKA25837.1"/>
    </source>
</evidence>
<dbReference type="Gene3D" id="3.90.550.10">
    <property type="entry name" value="Spore Coat Polysaccharide Biosynthesis Protein SpsA, Chain A"/>
    <property type="match status" value="1"/>
</dbReference>
<keyword evidence="2" id="KW-0808">Transferase</keyword>
<proteinExistence type="predicted"/>